<evidence type="ECO:0000256" key="10">
    <source>
        <dbReference type="SAM" id="MobiDB-lite"/>
    </source>
</evidence>
<name>A0A8J5FEA0_ZINOF</name>
<keyword evidence="6 9" id="KW-0560">Oxidoreductase</keyword>
<comment type="caution">
    <text evidence="11">The sequence shown here is derived from an EMBL/GenBank/DDBJ whole genome shotgun (WGS) entry which is preliminary data.</text>
</comment>
<sequence>MESLIGSFRGERREAERQQVHDPLSGSLQGLCTSWKEPLVIPGPIIVGGGPSGLAVAACLRAKGIPSVVLERAHCIASLWQLKTYDRLRLHLPKKHCELPLTPFPSCFPTYPTKRQFVAYLEAYAREHGVRPRFNEAVVAAEYDEALGFWRVRTAATQGSPAEKREYLCRWLVAATGENAEAVAPELEGSADFGGPIVHTSSYKSGEAFRGKRVLVVGCGNSGMEVCLDLCNNAAKPTIVVRDSVHVLPREMLGLSTFGLAMWLLKWLPLRVVDALLLLLARLVLGNTAKFGLRRPRLGPLRLKALAGKTPVLDAGALALIKSQRIKVRPSGVKRLVKHGAEFADGAAEEFDAVILATGYRSNLPHWLKAKEVIEEKGGLGGGWKLGDKGLYALGFTKRGLLGVSLDASRIAGDIEECWKSQLEKIKVTSFTCSHAPSRRTSNFTK</sequence>
<evidence type="ECO:0000256" key="3">
    <source>
        <dbReference type="ARBA" id="ARBA00022630"/>
    </source>
</evidence>
<feature type="region of interest" description="Disordered" evidence="10">
    <location>
        <begin position="1"/>
        <end position="22"/>
    </location>
</feature>
<protein>
    <recommendedName>
        <fullName evidence="9">Flavin-containing monooxygenase</fullName>
        <ecNumber evidence="9">1.-.-.-</ecNumber>
    </recommendedName>
</protein>
<comment type="catalytic activity">
    <reaction evidence="8">
        <text>indole-3-pyruvate + NADPH + O2 + H(+) = (indol-3-yl)acetate + CO2 + NADP(+) + H2O</text>
        <dbReference type="Rhea" id="RHEA:34331"/>
        <dbReference type="ChEBI" id="CHEBI:15377"/>
        <dbReference type="ChEBI" id="CHEBI:15378"/>
        <dbReference type="ChEBI" id="CHEBI:15379"/>
        <dbReference type="ChEBI" id="CHEBI:16526"/>
        <dbReference type="ChEBI" id="CHEBI:17640"/>
        <dbReference type="ChEBI" id="CHEBI:30854"/>
        <dbReference type="ChEBI" id="CHEBI:57783"/>
        <dbReference type="ChEBI" id="CHEBI:58349"/>
        <dbReference type="EC" id="1.14.13.168"/>
    </reaction>
</comment>
<dbReference type="GO" id="GO:0103075">
    <property type="term" value="F:indole-3-pyruvate monooxygenase activity"/>
    <property type="evidence" value="ECO:0007669"/>
    <property type="project" value="UniProtKB-EC"/>
</dbReference>
<evidence type="ECO:0000256" key="5">
    <source>
        <dbReference type="ARBA" id="ARBA00022857"/>
    </source>
</evidence>
<dbReference type="EMBL" id="JACMSC010000015">
    <property type="protein sequence ID" value="KAG6488039.1"/>
    <property type="molecule type" value="Genomic_DNA"/>
</dbReference>
<dbReference type="GO" id="GO:0050661">
    <property type="term" value="F:NADP binding"/>
    <property type="evidence" value="ECO:0007669"/>
    <property type="project" value="InterPro"/>
</dbReference>
<dbReference type="OrthoDB" id="66881at2759"/>
<dbReference type="GO" id="GO:0050660">
    <property type="term" value="F:flavin adenine dinucleotide binding"/>
    <property type="evidence" value="ECO:0007669"/>
    <property type="project" value="InterPro"/>
</dbReference>
<keyword evidence="4 9" id="KW-0274">FAD</keyword>
<dbReference type="Pfam" id="PF00743">
    <property type="entry name" value="FMO-like"/>
    <property type="match status" value="1"/>
</dbReference>
<evidence type="ECO:0000256" key="9">
    <source>
        <dbReference type="RuleBase" id="RU361177"/>
    </source>
</evidence>
<dbReference type="AlphaFoldDB" id="A0A8J5FEA0"/>
<evidence type="ECO:0000256" key="2">
    <source>
        <dbReference type="ARBA" id="ARBA00009183"/>
    </source>
</evidence>
<evidence type="ECO:0000256" key="6">
    <source>
        <dbReference type="ARBA" id="ARBA00023002"/>
    </source>
</evidence>
<organism evidence="11 12">
    <name type="scientific">Zingiber officinale</name>
    <name type="common">Ginger</name>
    <name type="synonym">Amomum zingiber</name>
    <dbReference type="NCBI Taxonomy" id="94328"/>
    <lineage>
        <taxon>Eukaryota</taxon>
        <taxon>Viridiplantae</taxon>
        <taxon>Streptophyta</taxon>
        <taxon>Embryophyta</taxon>
        <taxon>Tracheophyta</taxon>
        <taxon>Spermatophyta</taxon>
        <taxon>Magnoliopsida</taxon>
        <taxon>Liliopsida</taxon>
        <taxon>Zingiberales</taxon>
        <taxon>Zingiberaceae</taxon>
        <taxon>Zingiber</taxon>
    </lineage>
</organism>
<evidence type="ECO:0000256" key="1">
    <source>
        <dbReference type="ARBA" id="ARBA00001974"/>
    </source>
</evidence>
<gene>
    <name evidence="11" type="ORF">ZIOFF_056797</name>
</gene>
<reference evidence="11 12" key="1">
    <citation type="submission" date="2020-08" db="EMBL/GenBank/DDBJ databases">
        <title>Plant Genome Project.</title>
        <authorList>
            <person name="Zhang R.-G."/>
        </authorList>
    </citation>
    <scope>NUCLEOTIDE SEQUENCE [LARGE SCALE GENOMIC DNA]</scope>
    <source>
        <tissue evidence="11">Rhizome</tissue>
    </source>
</reference>
<evidence type="ECO:0000256" key="7">
    <source>
        <dbReference type="ARBA" id="ARBA00023033"/>
    </source>
</evidence>
<dbReference type="Proteomes" id="UP000734854">
    <property type="component" value="Unassembled WGS sequence"/>
</dbReference>
<dbReference type="InterPro" id="IPR020946">
    <property type="entry name" value="Flavin_mOase-like"/>
</dbReference>
<comment type="cofactor">
    <cofactor evidence="1 9">
        <name>FAD</name>
        <dbReference type="ChEBI" id="CHEBI:57692"/>
    </cofactor>
</comment>
<dbReference type="GO" id="GO:0004499">
    <property type="term" value="F:N,N-dimethylaniline monooxygenase activity"/>
    <property type="evidence" value="ECO:0007669"/>
    <property type="project" value="InterPro"/>
</dbReference>
<dbReference type="InterPro" id="IPR050982">
    <property type="entry name" value="Auxin_biosynth/cation_transpt"/>
</dbReference>
<accession>A0A8J5FEA0</accession>
<evidence type="ECO:0000256" key="8">
    <source>
        <dbReference type="ARBA" id="ARBA00047707"/>
    </source>
</evidence>
<evidence type="ECO:0000313" key="11">
    <source>
        <dbReference type="EMBL" id="KAG6488039.1"/>
    </source>
</evidence>
<dbReference type="GO" id="GO:0009851">
    <property type="term" value="P:auxin biosynthetic process"/>
    <property type="evidence" value="ECO:0007669"/>
    <property type="project" value="TreeGrafter"/>
</dbReference>
<feature type="compositionally biased region" description="Basic and acidic residues" evidence="10">
    <location>
        <begin position="9"/>
        <end position="20"/>
    </location>
</feature>
<dbReference type="EC" id="1.-.-.-" evidence="9"/>
<keyword evidence="3 9" id="KW-0285">Flavoprotein</keyword>
<dbReference type="FunFam" id="3.50.50.60:FF:000100">
    <property type="entry name" value="Flavin-containing monooxygenase"/>
    <property type="match status" value="1"/>
</dbReference>
<proteinExistence type="inferred from homology"/>
<evidence type="ECO:0000313" key="12">
    <source>
        <dbReference type="Proteomes" id="UP000734854"/>
    </source>
</evidence>
<dbReference type="PANTHER" id="PTHR43539">
    <property type="entry name" value="FLAVIN-BINDING MONOOXYGENASE-LIKE PROTEIN (AFU_ORTHOLOGUE AFUA_4G09220)"/>
    <property type="match status" value="1"/>
</dbReference>
<keyword evidence="7 9" id="KW-0503">Monooxygenase</keyword>
<comment type="similarity">
    <text evidence="2 9">Belongs to the FMO family.</text>
</comment>
<keyword evidence="12" id="KW-1185">Reference proteome</keyword>
<dbReference type="PANTHER" id="PTHR43539:SF38">
    <property type="entry name" value="INDOLE-3-PYRUVATE MONOOXYGENASE YUCCA6"/>
    <property type="match status" value="1"/>
</dbReference>
<evidence type="ECO:0000256" key="4">
    <source>
        <dbReference type="ARBA" id="ARBA00022827"/>
    </source>
</evidence>
<keyword evidence="5" id="KW-0521">NADP</keyword>